<reference evidence="3" key="1">
    <citation type="submission" date="2021-02" db="EMBL/GenBank/DDBJ databases">
        <authorList>
            <person name="Nowell W R."/>
        </authorList>
    </citation>
    <scope>NUCLEOTIDE SEQUENCE</scope>
</reference>
<keyword evidence="1" id="KW-0880">Kelch repeat</keyword>
<evidence type="ECO:0000313" key="3">
    <source>
        <dbReference type="EMBL" id="CAF4296956.1"/>
    </source>
</evidence>
<dbReference type="PANTHER" id="PTHR46344">
    <property type="entry name" value="OS02G0202900 PROTEIN"/>
    <property type="match status" value="1"/>
</dbReference>
<feature type="non-terminal residue" evidence="3">
    <location>
        <position position="1"/>
    </location>
</feature>
<accession>A0A820HJE6</accession>
<dbReference type="Pfam" id="PF01344">
    <property type="entry name" value="Kelch_1"/>
    <property type="match status" value="1"/>
</dbReference>
<comment type="caution">
    <text evidence="3">The sequence shown here is derived from an EMBL/GenBank/DDBJ whole genome shotgun (WGS) entry which is preliminary data.</text>
</comment>
<keyword evidence="2" id="KW-0677">Repeat</keyword>
<dbReference type="EMBL" id="CAJOAX010045792">
    <property type="protein sequence ID" value="CAF4296956.1"/>
    <property type="molecule type" value="Genomic_DNA"/>
</dbReference>
<gene>
    <name evidence="3" type="ORF">OTI717_LOCUS41924</name>
</gene>
<dbReference type="Proteomes" id="UP000663823">
    <property type="component" value="Unassembled WGS sequence"/>
</dbReference>
<organism evidence="3 4">
    <name type="scientific">Rotaria sordida</name>
    <dbReference type="NCBI Taxonomy" id="392033"/>
    <lineage>
        <taxon>Eukaryota</taxon>
        <taxon>Metazoa</taxon>
        <taxon>Spiralia</taxon>
        <taxon>Gnathifera</taxon>
        <taxon>Rotifera</taxon>
        <taxon>Eurotatoria</taxon>
        <taxon>Bdelloidea</taxon>
        <taxon>Philodinida</taxon>
        <taxon>Philodinidae</taxon>
        <taxon>Rotaria</taxon>
    </lineage>
</organism>
<dbReference type="PANTHER" id="PTHR46344:SF27">
    <property type="entry name" value="KELCH REPEAT SUPERFAMILY PROTEIN"/>
    <property type="match status" value="1"/>
</dbReference>
<sequence length="80" mass="8322">RYHTASVLTNGKVLVAGGYYGGYVNSAELYDPSTGMWTNTSSMSTARTDHTASVLTNGKVLVAGGLISGGYANSAELYQP</sequence>
<evidence type="ECO:0000256" key="1">
    <source>
        <dbReference type="ARBA" id="ARBA00022441"/>
    </source>
</evidence>
<evidence type="ECO:0008006" key="5">
    <source>
        <dbReference type="Google" id="ProtNLM"/>
    </source>
</evidence>
<dbReference type="SMART" id="SM00612">
    <property type="entry name" value="Kelch"/>
    <property type="match status" value="1"/>
</dbReference>
<dbReference type="Gene3D" id="2.130.10.80">
    <property type="entry name" value="Galactose oxidase/kelch, beta-propeller"/>
    <property type="match status" value="1"/>
</dbReference>
<proteinExistence type="predicted"/>
<evidence type="ECO:0000256" key="2">
    <source>
        <dbReference type="ARBA" id="ARBA00022737"/>
    </source>
</evidence>
<dbReference type="AlphaFoldDB" id="A0A820HJE6"/>
<dbReference type="SUPFAM" id="SSF117281">
    <property type="entry name" value="Kelch motif"/>
    <property type="match status" value="1"/>
</dbReference>
<protein>
    <recommendedName>
        <fullName evidence="5">Galactose oxidase</fullName>
    </recommendedName>
</protein>
<evidence type="ECO:0000313" key="4">
    <source>
        <dbReference type="Proteomes" id="UP000663823"/>
    </source>
</evidence>
<dbReference type="InterPro" id="IPR006652">
    <property type="entry name" value="Kelch_1"/>
</dbReference>
<name>A0A820HJE6_9BILA</name>
<dbReference type="InterPro" id="IPR015915">
    <property type="entry name" value="Kelch-typ_b-propeller"/>
</dbReference>
<dbReference type="InterPro" id="IPR037293">
    <property type="entry name" value="Gal_Oxidase_central_sf"/>
</dbReference>